<dbReference type="GeneID" id="19947632"/>
<dbReference type="Gene3D" id="3.30.1520.10">
    <property type="entry name" value="Phox-like domain"/>
    <property type="match status" value="1"/>
</dbReference>
<evidence type="ECO:0000259" key="3">
    <source>
        <dbReference type="PROSITE" id="PS50089"/>
    </source>
</evidence>
<evidence type="ECO:0008006" key="7">
    <source>
        <dbReference type="Google" id="ProtNLM"/>
    </source>
</evidence>
<dbReference type="Pfam" id="PF00787">
    <property type="entry name" value="PX"/>
    <property type="match status" value="1"/>
</dbReference>
<feature type="domain" description="RING-type" evidence="3">
    <location>
        <begin position="207"/>
        <end position="283"/>
    </location>
</feature>
<evidence type="ECO:0000313" key="6">
    <source>
        <dbReference type="Proteomes" id="UP000030762"/>
    </source>
</evidence>
<accession>T0QLM6</accession>
<protein>
    <recommendedName>
        <fullName evidence="7">RING-type domain-containing protein</fullName>
    </recommendedName>
</protein>
<organism evidence="5 6">
    <name type="scientific">Saprolegnia diclina (strain VS20)</name>
    <dbReference type="NCBI Taxonomy" id="1156394"/>
    <lineage>
        <taxon>Eukaryota</taxon>
        <taxon>Sar</taxon>
        <taxon>Stramenopiles</taxon>
        <taxon>Oomycota</taxon>
        <taxon>Saprolegniomycetes</taxon>
        <taxon>Saprolegniales</taxon>
        <taxon>Saprolegniaceae</taxon>
        <taxon>Saprolegnia</taxon>
    </lineage>
</organism>
<dbReference type="InParanoid" id="T0QLM6"/>
<evidence type="ECO:0000259" key="4">
    <source>
        <dbReference type="PROSITE" id="PS50195"/>
    </source>
</evidence>
<dbReference type="SUPFAM" id="SSF57850">
    <property type="entry name" value="RING/U-box"/>
    <property type="match status" value="1"/>
</dbReference>
<evidence type="ECO:0000256" key="2">
    <source>
        <dbReference type="SAM" id="MobiDB-lite"/>
    </source>
</evidence>
<name>T0QLM6_SAPDV</name>
<dbReference type="eggNOG" id="KOG0800">
    <property type="taxonomic scope" value="Eukaryota"/>
</dbReference>
<dbReference type="VEuPathDB" id="FungiDB:SDRG_06905"/>
<dbReference type="AlphaFoldDB" id="T0QLM6"/>
<dbReference type="OMA" id="HSSAMNV"/>
<dbReference type="GO" id="GO:0005783">
    <property type="term" value="C:endoplasmic reticulum"/>
    <property type="evidence" value="ECO:0007669"/>
    <property type="project" value="TreeGrafter"/>
</dbReference>
<dbReference type="OrthoDB" id="62012at2759"/>
<dbReference type="Proteomes" id="UP000030762">
    <property type="component" value="Unassembled WGS sequence"/>
</dbReference>
<dbReference type="InterPro" id="IPR001841">
    <property type="entry name" value="Znf_RING"/>
</dbReference>
<dbReference type="Gene3D" id="3.30.40.10">
    <property type="entry name" value="Zinc/RING finger domain, C3HC4 (zinc finger)"/>
    <property type="match status" value="1"/>
</dbReference>
<dbReference type="GO" id="GO:0004842">
    <property type="term" value="F:ubiquitin-protein transferase activity"/>
    <property type="evidence" value="ECO:0007669"/>
    <property type="project" value="InterPro"/>
</dbReference>
<sequence>MTITSLCHDLAAHEHDASIERLKTAHEHDMKQVKVHSSAMNVAFHGSSPFTIYTMIVTCPGTKTWWVLKKRYSQFFSVRKQLLRHLKACNSSRFTALADVLAPALEMEFPKKHMLVSVDNKAVIKERKTQFQRFTAALIALRASCILASLDADRTDAQLAKLDAVFDLLQEFLEIPSTHDPLVGSSPASPTSDRCSETSNDSSCDSCSICLNEFKASGATYHYQTPKHNAAPAKKVRFALDDDDNVHDTDEEEKVLKLPCNHYFHEECVMYWIEQKNSCPLCRADAFDGVMV</sequence>
<keyword evidence="6" id="KW-1185">Reference proteome</keyword>
<dbReference type="EMBL" id="JH767150">
    <property type="protein sequence ID" value="EQC35621.1"/>
    <property type="molecule type" value="Genomic_DNA"/>
</dbReference>
<dbReference type="CDD" id="cd06093">
    <property type="entry name" value="PX_domain"/>
    <property type="match status" value="1"/>
</dbReference>
<gene>
    <name evidence="5" type="ORF">SDRG_06905</name>
</gene>
<dbReference type="RefSeq" id="XP_008610938.1">
    <property type="nucleotide sequence ID" value="XM_008612716.1"/>
</dbReference>
<evidence type="ECO:0000313" key="5">
    <source>
        <dbReference type="EMBL" id="EQC35621.1"/>
    </source>
</evidence>
<dbReference type="PROSITE" id="PS50089">
    <property type="entry name" value="ZF_RING_2"/>
    <property type="match status" value="1"/>
</dbReference>
<dbReference type="GO" id="GO:0035091">
    <property type="term" value="F:phosphatidylinositol binding"/>
    <property type="evidence" value="ECO:0007669"/>
    <property type="project" value="InterPro"/>
</dbReference>
<evidence type="ECO:0000256" key="1">
    <source>
        <dbReference type="PROSITE-ProRule" id="PRU00175"/>
    </source>
</evidence>
<dbReference type="STRING" id="1156394.T0QLM6"/>
<dbReference type="SMART" id="SM00184">
    <property type="entry name" value="RING"/>
    <property type="match status" value="1"/>
</dbReference>
<dbReference type="GO" id="GO:0008270">
    <property type="term" value="F:zinc ion binding"/>
    <property type="evidence" value="ECO:0007669"/>
    <property type="project" value="UniProtKB-KW"/>
</dbReference>
<keyword evidence="1" id="KW-0862">Zinc</keyword>
<feature type="domain" description="PX" evidence="4">
    <location>
        <begin position="31"/>
        <end position="176"/>
    </location>
</feature>
<dbReference type="PANTHER" id="PTHR15302:SF0">
    <property type="entry name" value="E3 UBIQUITIN-PROTEIN LIGASE RNF103"/>
    <property type="match status" value="1"/>
</dbReference>
<dbReference type="PROSITE" id="PS50195">
    <property type="entry name" value="PX"/>
    <property type="match status" value="1"/>
</dbReference>
<keyword evidence="1" id="KW-0479">Metal-binding</keyword>
<dbReference type="InterPro" id="IPR013083">
    <property type="entry name" value="Znf_RING/FYVE/PHD"/>
</dbReference>
<dbReference type="Pfam" id="PF13639">
    <property type="entry name" value="zf-RING_2"/>
    <property type="match status" value="1"/>
</dbReference>
<proteinExistence type="predicted"/>
<dbReference type="GO" id="GO:0036503">
    <property type="term" value="P:ERAD pathway"/>
    <property type="evidence" value="ECO:0007669"/>
    <property type="project" value="TreeGrafter"/>
</dbReference>
<dbReference type="InterPro" id="IPR042494">
    <property type="entry name" value="RNF103"/>
</dbReference>
<reference evidence="5 6" key="1">
    <citation type="submission" date="2012-04" db="EMBL/GenBank/DDBJ databases">
        <title>The Genome Sequence of Saprolegnia declina VS20.</title>
        <authorList>
            <consortium name="The Broad Institute Genome Sequencing Platform"/>
            <person name="Russ C."/>
            <person name="Nusbaum C."/>
            <person name="Tyler B."/>
            <person name="van West P."/>
            <person name="Dieguez-Uribeondo J."/>
            <person name="de Bruijn I."/>
            <person name="Tripathy S."/>
            <person name="Jiang R."/>
            <person name="Young S.K."/>
            <person name="Zeng Q."/>
            <person name="Gargeya S."/>
            <person name="Fitzgerald M."/>
            <person name="Haas B."/>
            <person name="Abouelleil A."/>
            <person name="Alvarado L."/>
            <person name="Arachchi H.M."/>
            <person name="Berlin A."/>
            <person name="Chapman S.B."/>
            <person name="Goldberg J."/>
            <person name="Griggs A."/>
            <person name="Gujja S."/>
            <person name="Hansen M."/>
            <person name="Howarth C."/>
            <person name="Imamovic A."/>
            <person name="Larimer J."/>
            <person name="McCowen C."/>
            <person name="Montmayeur A."/>
            <person name="Murphy C."/>
            <person name="Neiman D."/>
            <person name="Pearson M."/>
            <person name="Priest M."/>
            <person name="Roberts A."/>
            <person name="Saif S."/>
            <person name="Shea T."/>
            <person name="Sisk P."/>
            <person name="Sykes S."/>
            <person name="Wortman J."/>
            <person name="Nusbaum C."/>
            <person name="Birren B."/>
        </authorList>
    </citation>
    <scope>NUCLEOTIDE SEQUENCE [LARGE SCALE GENOMIC DNA]</scope>
    <source>
        <strain evidence="5 6">VS20</strain>
    </source>
</reference>
<keyword evidence="1" id="KW-0863">Zinc-finger</keyword>
<dbReference type="SUPFAM" id="SSF64268">
    <property type="entry name" value="PX domain"/>
    <property type="match status" value="1"/>
</dbReference>
<dbReference type="PANTHER" id="PTHR15302">
    <property type="entry name" value="E3 UBIQUITIN-PROTEIN LIGASE RNF103"/>
    <property type="match status" value="1"/>
</dbReference>
<dbReference type="InterPro" id="IPR036871">
    <property type="entry name" value="PX_dom_sf"/>
</dbReference>
<dbReference type="InterPro" id="IPR001683">
    <property type="entry name" value="PX_dom"/>
</dbReference>
<dbReference type="GO" id="GO:0016567">
    <property type="term" value="P:protein ubiquitination"/>
    <property type="evidence" value="ECO:0007669"/>
    <property type="project" value="InterPro"/>
</dbReference>
<feature type="region of interest" description="Disordered" evidence="2">
    <location>
        <begin position="180"/>
        <end position="201"/>
    </location>
</feature>